<proteinExistence type="predicted"/>
<sequence length="151" mass="16369">MRNPARPALPGGAASSPQARRTVAVSTAAPCESRLDHQTMLLLLLPYMSDMWLLLAALETAISPKLSLYTLQDGDQDFPAATSFSVICLHCLHCYTSRFMCGASTNRWLGRPPGDMLMSGFKKHSLGCGNDITPDAWSPDYSADQKIAAHV</sequence>
<keyword evidence="2" id="KW-1185">Reference proteome</keyword>
<dbReference type="EMBL" id="JANPWB010000008">
    <property type="protein sequence ID" value="KAJ1160905.1"/>
    <property type="molecule type" value="Genomic_DNA"/>
</dbReference>
<dbReference type="Proteomes" id="UP001066276">
    <property type="component" value="Chromosome 4_2"/>
</dbReference>
<evidence type="ECO:0000313" key="2">
    <source>
        <dbReference type="Proteomes" id="UP001066276"/>
    </source>
</evidence>
<name>A0AAV7S9T3_PLEWA</name>
<protein>
    <submittedName>
        <fullName evidence="1">Uncharacterized protein</fullName>
    </submittedName>
</protein>
<comment type="caution">
    <text evidence="1">The sequence shown here is derived from an EMBL/GenBank/DDBJ whole genome shotgun (WGS) entry which is preliminary data.</text>
</comment>
<organism evidence="1 2">
    <name type="scientific">Pleurodeles waltl</name>
    <name type="common">Iberian ribbed newt</name>
    <dbReference type="NCBI Taxonomy" id="8319"/>
    <lineage>
        <taxon>Eukaryota</taxon>
        <taxon>Metazoa</taxon>
        <taxon>Chordata</taxon>
        <taxon>Craniata</taxon>
        <taxon>Vertebrata</taxon>
        <taxon>Euteleostomi</taxon>
        <taxon>Amphibia</taxon>
        <taxon>Batrachia</taxon>
        <taxon>Caudata</taxon>
        <taxon>Salamandroidea</taxon>
        <taxon>Salamandridae</taxon>
        <taxon>Pleurodelinae</taxon>
        <taxon>Pleurodeles</taxon>
    </lineage>
</organism>
<evidence type="ECO:0000313" key="1">
    <source>
        <dbReference type="EMBL" id="KAJ1160905.1"/>
    </source>
</evidence>
<accession>A0AAV7S9T3</accession>
<gene>
    <name evidence="1" type="ORF">NDU88_001395</name>
</gene>
<dbReference type="AlphaFoldDB" id="A0AAV7S9T3"/>
<reference evidence="1" key="1">
    <citation type="journal article" date="2022" name="bioRxiv">
        <title>Sequencing and chromosome-scale assembly of the giantPleurodeles waltlgenome.</title>
        <authorList>
            <person name="Brown T."/>
            <person name="Elewa A."/>
            <person name="Iarovenko S."/>
            <person name="Subramanian E."/>
            <person name="Araus A.J."/>
            <person name="Petzold A."/>
            <person name="Susuki M."/>
            <person name="Suzuki K.-i.T."/>
            <person name="Hayashi T."/>
            <person name="Toyoda A."/>
            <person name="Oliveira C."/>
            <person name="Osipova E."/>
            <person name="Leigh N.D."/>
            <person name="Simon A."/>
            <person name="Yun M.H."/>
        </authorList>
    </citation>
    <scope>NUCLEOTIDE SEQUENCE</scope>
    <source>
        <strain evidence="1">20211129_DDA</strain>
        <tissue evidence="1">Liver</tissue>
    </source>
</reference>